<dbReference type="KEGG" id="ccp:CHC_T00001679001"/>
<dbReference type="Gene3D" id="2.130.10.10">
    <property type="entry name" value="YVTN repeat-like/Quinoprotein amine dehydrogenase"/>
    <property type="match status" value="1"/>
</dbReference>
<feature type="compositionally biased region" description="Acidic residues" evidence="7">
    <location>
        <begin position="59"/>
        <end position="75"/>
    </location>
</feature>
<feature type="repeat" description="WD" evidence="6">
    <location>
        <begin position="351"/>
        <end position="393"/>
    </location>
</feature>
<dbReference type="RefSeq" id="XP_005712687.1">
    <property type="nucleotide sequence ID" value="XM_005712630.1"/>
</dbReference>
<dbReference type="OrthoDB" id="2161379at2759"/>
<dbReference type="EMBL" id="HG001593">
    <property type="protein sequence ID" value="CDF32886.1"/>
    <property type="molecule type" value="Genomic_DNA"/>
</dbReference>
<keyword evidence="10" id="KW-1185">Reference proteome</keyword>
<dbReference type="InterPro" id="IPR019775">
    <property type="entry name" value="WD40_repeat_CS"/>
</dbReference>
<evidence type="ECO:0000256" key="2">
    <source>
        <dbReference type="ARBA" id="ARBA00022574"/>
    </source>
</evidence>
<dbReference type="Pfam" id="PF12265">
    <property type="entry name" value="CAF1C_H4-bd"/>
    <property type="match status" value="1"/>
</dbReference>
<dbReference type="InterPro" id="IPR001680">
    <property type="entry name" value="WD40_rpt"/>
</dbReference>
<dbReference type="GO" id="GO:0005730">
    <property type="term" value="C:nucleolus"/>
    <property type="evidence" value="ECO:0007669"/>
    <property type="project" value="TreeGrafter"/>
</dbReference>
<evidence type="ECO:0000256" key="7">
    <source>
        <dbReference type="SAM" id="MobiDB-lite"/>
    </source>
</evidence>
<evidence type="ECO:0000256" key="5">
    <source>
        <dbReference type="ARBA" id="ARBA00040876"/>
    </source>
</evidence>
<dbReference type="PROSITE" id="PS00678">
    <property type="entry name" value="WD_REPEATS_1"/>
    <property type="match status" value="2"/>
</dbReference>
<dbReference type="InterPro" id="IPR015943">
    <property type="entry name" value="WD40/YVTN_repeat-like_dom_sf"/>
</dbReference>
<organism evidence="9 10">
    <name type="scientific">Chondrus crispus</name>
    <name type="common">Carrageen Irish moss</name>
    <name type="synonym">Polymorpha crispa</name>
    <dbReference type="NCBI Taxonomy" id="2769"/>
    <lineage>
        <taxon>Eukaryota</taxon>
        <taxon>Rhodophyta</taxon>
        <taxon>Florideophyceae</taxon>
        <taxon>Rhodymeniophycidae</taxon>
        <taxon>Gigartinales</taxon>
        <taxon>Gigartinaceae</taxon>
        <taxon>Chondrus</taxon>
    </lineage>
</organism>
<dbReference type="InterPro" id="IPR036322">
    <property type="entry name" value="WD40_repeat_dom_sf"/>
</dbReference>
<dbReference type="Pfam" id="PF00400">
    <property type="entry name" value="WD40"/>
    <property type="match status" value="3"/>
</dbReference>
<reference evidence="10" key="1">
    <citation type="journal article" date="2013" name="Proc. Natl. Acad. Sci. U.S.A.">
        <title>Genome structure and metabolic features in the red seaweed Chondrus crispus shed light on evolution of the Archaeplastida.</title>
        <authorList>
            <person name="Collen J."/>
            <person name="Porcel B."/>
            <person name="Carre W."/>
            <person name="Ball S.G."/>
            <person name="Chaparro C."/>
            <person name="Tonon T."/>
            <person name="Barbeyron T."/>
            <person name="Michel G."/>
            <person name="Noel B."/>
            <person name="Valentin K."/>
            <person name="Elias M."/>
            <person name="Artiguenave F."/>
            <person name="Arun A."/>
            <person name="Aury J.M."/>
            <person name="Barbosa-Neto J.F."/>
            <person name="Bothwell J.H."/>
            <person name="Bouget F.Y."/>
            <person name="Brillet L."/>
            <person name="Cabello-Hurtado F."/>
            <person name="Capella-Gutierrez S."/>
            <person name="Charrier B."/>
            <person name="Cladiere L."/>
            <person name="Cock J.M."/>
            <person name="Coelho S.M."/>
            <person name="Colleoni C."/>
            <person name="Czjzek M."/>
            <person name="Da Silva C."/>
            <person name="Delage L."/>
            <person name="Denoeud F."/>
            <person name="Deschamps P."/>
            <person name="Dittami S.M."/>
            <person name="Gabaldon T."/>
            <person name="Gachon C.M."/>
            <person name="Groisillier A."/>
            <person name="Herve C."/>
            <person name="Jabbari K."/>
            <person name="Katinka M."/>
            <person name="Kloareg B."/>
            <person name="Kowalczyk N."/>
            <person name="Labadie K."/>
            <person name="Leblanc C."/>
            <person name="Lopez P.J."/>
            <person name="McLachlan D.H."/>
            <person name="Meslet-Cladiere L."/>
            <person name="Moustafa A."/>
            <person name="Nehr Z."/>
            <person name="Nyvall Collen P."/>
            <person name="Panaud O."/>
            <person name="Partensky F."/>
            <person name="Poulain J."/>
            <person name="Rensing S.A."/>
            <person name="Rousvoal S."/>
            <person name="Samson G."/>
            <person name="Symeonidi A."/>
            <person name="Weissenbach J."/>
            <person name="Zambounis A."/>
            <person name="Wincker P."/>
            <person name="Boyen C."/>
        </authorList>
    </citation>
    <scope>NUCLEOTIDE SEQUENCE [LARGE SCALE GENOMIC DNA]</scope>
    <source>
        <strain evidence="10">cv. Stackhouse</strain>
    </source>
</reference>
<dbReference type="InterPro" id="IPR051972">
    <property type="entry name" value="Glutamate-rich_WD_repeat"/>
</dbReference>
<dbReference type="InterPro" id="IPR020472">
    <property type="entry name" value="WD40_PAC1"/>
</dbReference>
<feature type="compositionally biased region" description="Low complexity" evidence="7">
    <location>
        <begin position="20"/>
        <end position="31"/>
    </location>
</feature>
<dbReference type="SMART" id="SM00320">
    <property type="entry name" value="WD40"/>
    <property type="match status" value="6"/>
</dbReference>
<evidence type="ECO:0000313" key="10">
    <source>
        <dbReference type="Proteomes" id="UP000012073"/>
    </source>
</evidence>
<evidence type="ECO:0000256" key="6">
    <source>
        <dbReference type="PROSITE-ProRule" id="PRU00221"/>
    </source>
</evidence>
<dbReference type="PROSITE" id="PS50294">
    <property type="entry name" value="WD_REPEATS_REGION"/>
    <property type="match status" value="3"/>
</dbReference>
<feature type="compositionally biased region" description="Basic residues" evidence="7">
    <location>
        <begin position="1"/>
        <end position="15"/>
    </location>
</feature>
<dbReference type="PhylomeDB" id="R7Q665"/>
<dbReference type="SUPFAM" id="SSF50978">
    <property type="entry name" value="WD40 repeat-like"/>
    <property type="match status" value="1"/>
</dbReference>
<feature type="repeat" description="WD" evidence="6">
    <location>
        <begin position="396"/>
        <end position="432"/>
    </location>
</feature>
<keyword evidence="3" id="KW-0677">Repeat</keyword>
<dbReference type="InterPro" id="IPR022052">
    <property type="entry name" value="Histone-bd_RBBP4-like_N"/>
</dbReference>
<proteinExistence type="predicted"/>
<gene>
    <name evidence="9" type="ORF">CHC_T00001679001</name>
</gene>
<dbReference type="STRING" id="2769.R7Q665"/>
<dbReference type="GeneID" id="17320400"/>
<feature type="compositionally biased region" description="Basic residues" evidence="7">
    <location>
        <begin position="184"/>
        <end position="197"/>
    </location>
</feature>
<feature type="compositionally biased region" description="Basic and acidic residues" evidence="7">
    <location>
        <begin position="46"/>
        <end position="58"/>
    </location>
</feature>
<dbReference type="PRINTS" id="PR00320">
    <property type="entry name" value="GPROTEINBRPT"/>
</dbReference>
<comment type="subcellular location">
    <subcellularLocation>
        <location evidence="1">Nucleus</location>
    </subcellularLocation>
</comment>
<sequence length="551" mass="60446">MAPVPKGKHGKRRGKPGPPRAALRAAAAAAASSADALSTSPSTGKRRAERDAVDAREELDTELVFEDPYGDEFDDENKSAVDDSAPPIVDPMVANDAVVFRPGKDRVADGEKLVCDESAYDVFHKCMVEWPALSFDFVCMDGGGMYSNMEPAVMDTYPMSVTLVMGTQAEHANKNKLVCVKMSNMHRTRGRKGKGIKTTREHDSDSESSDEEDEEEDEDGMPRASPDKNAILQSFDIRMDSTLNRVRAMPQRANIVATWSESGRVSLVDVEPALNKLNLDSKRRMGMPNTTAPSATKPFFAFNGHRAEGYSLDWSRAALGRLLSGAVNGTIYLTEPSSVEGAAWTTSPNRFRGHTDSVEDIQWSPNEPNVFASCSADKSIKFWDVREYRKPALSVSMAHSTDVNVISWNRNETHLVVSGGDDGSIRVWDLRTLDKDGNNESAKPAAEFVHHQKAITSIQWHPKDSSMLCASSEDGSVSIWDLAVERDAEEELREGVVLTGAEDFPPQLLFIHMGQTNVKDAQWHPACPSLIVSTAQDGLNMFQPSNITLPT</sequence>
<dbReference type="GO" id="GO:0042254">
    <property type="term" value="P:ribosome biogenesis"/>
    <property type="evidence" value="ECO:0007669"/>
    <property type="project" value="TreeGrafter"/>
</dbReference>
<keyword evidence="4" id="KW-0539">Nucleus</keyword>
<feature type="repeat" description="WD" evidence="6">
    <location>
        <begin position="448"/>
        <end position="490"/>
    </location>
</feature>
<evidence type="ECO:0000259" key="8">
    <source>
        <dbReference type="Pfam" id="PF12265"/>
    </source>
</evidence>
<dbReference type="PROSITE" id="PS50082">
    <property type="entry name" value="WD_REPEATS_2"/>
    <property type="match status" value="3"/>
</dbReference>
<feature type="region of interest" description="Disordered" evidence="7">
    <location>
        <begin position="1"/>
        <end position="88"/>
    </location>
</feature>
<evidence type="ECO:0000313" key="9">
    <source>
        <dbReference type="EMBL" id="CDF32886.1"/>
    </source>
</evidence>
<name>R7Q665_CHOCR</name>
<protein>
    <recommendedName>
        <fullName evidence="5">Glutamate-rich WD repeat-containing protein 1</fullName>
    </recommendedName>
</protein>
<accession>R7Q665</accession>
<dbReference type="Gramene" id="CDF32886">
    <property type="protein sequence ID" value="CDF32886"/>
    <property type="gene ID" value="CHC_T00001679001"/>
</dbReference>
<evidence type="ECO:0000256" key="1">
    <source>
        <dbReference type="ARBA" id="ARBA00004123"/>
    </source>
</evidence>
<feature type="region of interest" description="Disordered" evidence="7">
    <location>
        <begin position="183"/>
        <end position="232"/>
    </location>
</feature>
<feature type="domain" description="Histone-binding protein RBBP4-like N-terminal" evidence="8">
    <location>
        <begin position="111"/>
        <end position="186"/>
    </location>
</feature>
<evidence type="ECO:0000256" key="3">
    <source>
        <dbReference type="ARBA" id="ARBA00022737"/>
    </source>
</evidence>
<dbReference type="AlphaFoldDB" id="R7Q665"/>
<evidence type="ECO:0000256" key="4">
    <source>
        <dbReference type="ARBA" id="ARBA00023242"/>
    </source>
</evidence>
<dbReference type="PANTHER" id="PTHR45903">
    <property type="entry name" value="GLUTAMATE-RICH WD REPEAT-CONTAINING PROTEIN 1"/>
    <property type="match status" value="1"/>
</dbReference>
<dbReference type="Proteomes" id="UP000012073">
    <property type="component" value="Unassembled WGS sequence"/>
</dbReference>
<dbReference type="OMA" id="RHWKPNA"/>
<keyword evidence="2 6" id="KW-0853">WD repeat</keyword>
<feature type="compositionally biased region" description="Acidic residues" evidence="7">
    <location>
        <begin position="206"/>
        <end position="219"/>
    </location>
</feature>
<dbReference type="PANTHER" id="PTHR45903:SF1">
    <property type="entry name" value="GLUTAMATE-RICH WD REPEAT-CONTAINING PROTEIN 1"/>
    <property type="match status" value="1"/>
</dbReference>